<evidence type="ECO:0000256" key="2">
    <source>
        <dbReference type="PIRSR" id="PIRSR601088-4"/>
    </source>
</evidence>
<feature type="non-terminal residue" evidence="3">
    <location>
        <position position="133"/>
    </location>
</feature>
<dbReference type="PANTHER" id="PTHR32092">
    <property type="entry name" value="6-PHOSPHO-BETA-GLUCOSIDASE-RELATED"/>
    <property type="match status" value="1"/>
</dbReference>
<keyword evidence="3" id="KW-0326">Glycosidase</keyword>
<protein>
    <submittedName>
        <fullName evidence="3">GH4</fullName>
        <ecNumber evidence="3">3.2.1.22</ecNumber>
    </submittedName>
</protein>
<dbReference type="PANTHER" id="PTHR32092:SF6">
    <property type="entry name" value="ALPHA-GALACTOSIDASE"/>
    <property type="match status" value="1"/>
</dbReference>
<dbReference type="GO" id="GO:0004557">
    <property type="term" value="F:alpha-galactosidase activity"/>
    <property type="evidence" value="ECO:0007669"/>
    <property type="project" value="UniProtKB-EC"/>
</dbReference>
<dbReference type="Pfam" id="PF02056">
    <property type="entry name" value="Glyco_hydro_4"/>
    <property type="match status" value="1"/>
</dbReference>
<accession>A0A6J4V6Q7</accession>
<gene>
    <name evidence="3" type="ORF">AVDCRST_MAG88-2326</name>
</gene>
<evidence type="ECO:0000313" key="3">
    <source>
        <dbReference type="EMBL" id="CAA9570929.1"/>
    </source>
</evidence>
<evidence type="ECO:0000256" key="1">
    <source>
        <dbReference type="ARBA" id="ARBA00023027"/>
    </source>
</evidence>
<dbReference type="InterPro" id="IPR053715">
    <property type="entry name" value="GH4_Enzyme_sf"/>
</dbReference>
<dbReference type="GO" id="GO:0005975">
    <property type="term" value="P:carbohydrate metabolic process"/>
    <property type="evidence" value="ECO:0007669"/>
    <property type="project" value="InterPro"/>
</dbReference>
<dbReference type="AlphaFoldDB" id="A0A6J4V6Q7"/>
<feature type="site" description="Increases basicity of active site Tyr" evidence="2">
    <location>
        <position position="110"/>
    </location>
</feature>
<dbReference type="PRINTS" id="PR00732">
    <property type="entry name" value="GLHYDRLASE4"/>
</dbReference>
<keyword evidence="1" id="KW-0520">NAD</keyword>
<dbReference type="EMBL" id="CADCWM010000590">
    <property type="protein sequence ID" value="CAA9570929.1"/>
    <property type="molecule type" value="Genomic_DNA"/>
</dbReference>
<sequence>MATIALIGAGSTMFARTLLGDILSYPELAGSTIRLHDIDLDRLATSEVVARKVAAALGARPVIESTTDRRRALDGADYVICMIQVGGYAPATVVDFEVPKRWGLRQTIGDTLGIGGIMRGLRTVPVLLDIARD</sequence>
<dbReference type="InterPro" id="IPR001088">
    <property type="entry name" value="Glyco_hydro_4"/>
</dbReference>
<dbReference type="EC" id="3.2.1.22" evidence="3"/>
<organism evidence="3">
    <name type="scientific">uncultured Thermomicrobiales bacterium</name>
    <dbReference type="NCBI Taxonomy" id="1645740"/>
    <lineage>
        <taxon>Bacteria</taxon>
        <taxon>Pseudomonadati</taxon>
        <taxon>Thermomicrobiota</taxon>
        <taxon>Thermomicrobia</taxon>
        <taxon>Thermomicrobiales</taxon>
        <taxon>environmental samples</taxon>
    </lineage>
</organism>
<dbReference type="SUPFAM" id="SSF51735">
    <property type="entry name" value="NAD(P)-binding Rossmann-fold domains"/>
    <property type="match status" value="1"/>
</dbReference>
<name>A0A6J4V6Q7_9BACT</name>
<dbReference type="Gene3D" id="3.90.1820.10">
    <property type="entry name" value="AglA-like glucosidase"/>
    <property type="match status" value="1"/>
</dbReference>
<proteinExistence type="predicted"/>
<dbReference type="InterPro" id="IPR036291">
    <property type="entry name" value="NAD(P)-bd_dom_sf"/>
</dbReference>
<keyword evidence="3" id="KW-0378">Hydrolase</keyword>
<reference evidence="3" key="1">
    <citation type="submission" date="2020-02" db="EMBL/GenBank/DDBJ databases">
        <authorList>
            <person name="Meier V. D."/>
        </authorList>
    </citation>
    <scope>NUCLEOTIDE SEQUENCE</scope>
    <source>
        <strain evidence="3">AVDCRST_MAG88</strain>
    </source>
</reference>